<accession>A0A9D4DHX5</accession>
<reference evidence="2" key="1">
    <citation type="journal article" date="2019" name="bioRxiv">
        <title>The Genome of the Zebra Mussel, Dreissena polymorpha: A Resource for Invasive Species Research.</title>
        <authorList>
            <person name="McCartney M.A."/>
            <person name="Auch B."/>
            <person name="Kono T."/>
            <person name="Mallez S."/>
            <person name="Zhang Y."/>
            <person name="Obille A."/>
            <person name="Becker A."/>
            <person name="Abrahante J.E."/>
            <person name="Garbe J."/>
            <person name="Badalamenti J.P."/>
            <person name="Herman A."/>
            <person name="Mangelson H."/>
            <person name="Liachko I."/>
            <person name="Sullivan S."/>
            <person name="Sone E.D."/>
            <person name="Koren S."/>
            <person name="Silverstein K.A.T."/>
            <person name="Beckman K.B."/>
            <person name="Gohl D.M."/>
        </authorList>
    </citation>
    <scope>NUCLEOTIDE SEQUENCE</scope>
    <source>
        <strain evidence="2">Duluth1</strain>
        <tissue evidence="2">Whole animal</tissue>
    </source>
</reference>
<comment type="caution">
    <text evidence="2">The sequence shown here is derived from an EMBL/GenBank/DDBJ whole genome shotgun (WGS) entry which is preliminary data.</text>
</comment>
<evidence type="ECO:0000256" key="1">
    <source>
        <dbReference type="SAM" id="SignalP"/>
    </source>
</evidence>
<protein>
    <submittedName>
        <fullName evidence="2">Uncharacterized protein</fullName>
    </submittedName>
</protein>
<evidence type="ECO:0000313" key="2">
    <source>
        <dbReference type="EMBL" id="KAH3749436.1"/>
    </source>
</evidence>
<proteinExistence type="predicted"/>
<reference evidence="2" key="2">
    <citation type="submission" date="2020-11" db="EMBL/GenBank/DDBJ databases">
        <authorList>
            <person name="McCartney M.A."/>
            <person name="Auch B."/>
            <person name="Kono T."/>
            <person name="Mallez S."/>
            <person name="Becker A."/>
            <person name="Gohl D.M."/>
            <person name="Silverstein K.A.T."/>
            <person name="Koren S."/>
            <person name="Bechman K.B."/>
            <person name="Herman A."/>
            <person name="Abrahante J.E."/>
            <person name="Garbe J."/>
        </authorList>
    </citation>
    <scope>NUCLEOTIDE SEQUENCE</scope>
    <source>
        <strain evidence="2">Duluth1</strain>
        <tissue evidence="2">Whole animal</tissue>
    </source>
</reference>
<feature type="chain" id="PRO_5038561848" evidence="1">
    <location>
        <begin position="20"/>
        <end position="84"/>
    </location>
</feature>
<keyword evidence="3" id="KW-1185">Reference proteome</keyword>
<keyword evidence="1" id="KW-0732">Signal</keyword>
<sequence length="84" mass="9422">MCWCISLLALACAMDKGLHSTIQKLRINTSGYLLLGTYYVLGYFSTSTSLCLGQGATFYNTETMDGYQWLTTSWYILCAGVFLY</sequence>
<feature type="signal peptide" evidence="1">
    <location>
        <begin position="1"/>
        <end position="19"/>
    </location>
</feature>
<organism evidence="2 3">
    <name type="scientific">Dreissena polymorpha</name>
    <name type="common">Zebra mussel</name>
    <name type="synonym">Mytilus polymorpha</name>
    <dbReference type="NCBI Taxonomy" id="45954"/>
    <lineage>
        <taxon>Eukaryota</taxon>
        <taxon>Metazoa</taxon>
        <taxon>Spiralia</taxon>
        <taxon>Lophotrochozoa</taxon>
        <taxon>Mollusca</taxon>
        <taxon>Bivalvia</taxon>
        <taxon>Autobranchia</taxon>
        <taxon>Heteroconchia</taxon>
        <taxon>Euheterodonta</taxon>
        <taxon>Imparidentia</taxon>
        <taxon>Neoheterodontei</taxon>
        <taxon>Myida</taxon>
        <taxon>Dreissenoidea</taxon>
        <taxon>Dreissenidae</taxon>
        <taxon>Dreissena</taxon>
    </lineage>
</organism>
<gene>
    <name evidence="2" type="ORF">DPMN_183934</name>
</gene>
<evidence type="ECO:0000313" key="3">
    <source>
        <dbReference type="Proteomes" id="UP000828390"/>
    </source>
</evidence>
<dbReference type="Proteomes" id="UP000828390">
    <property type="component" value="Unassembled WGS sequence"/>
</dbReference>
<name>A0A9D4DHX5_DREPO</name>
<dbReference type="EMBL" id="JAIWYP010000010">
    <property type="protein sequence ID" value="KAH3749436.1"/>
    <property type="molecule type" value="Genomic_DNA"/>
</dbReference>
<dbReference type="AlphaFoldDB" id="A0A9D4DHX5"/>